<organism evidence="4 5">
    <name type="scientific">Methylocucumis oryzae</name>
    <dbReference type="NCBI Taxonomy" id="1632867"/>
    <lineage>
        <taxon>Bacteria</taxon>
        <taxon>Pseudomonadati</taxon>
        <taxon>Pseudomonadota</taxon>
        <taxon>Gammaproteobacteria</taxon>
        <taxon>Methylococcales</taxon>
        <taxon>Methylococcaceae</taxon>
        <taxon>Methylocucumis</taxon>
    </lineage>
</organism>
<evidence type="ECO:0000256" key="1">
    <source>
        <dbReference type="ARBA" id="ARBA00022679"/>
    </source>
</evidence>
<keyword evidence="2" id="KW-0012">Acyltransferase</keyword>
<dbReference type="Pfam" id="PF00583">
    <property type="entry name" value="Acetyltransf_1"/>
    <property type="match status" value="1"/>
</dbReference>
<dbReference type="SUPFAM" id="SSF55729">
    <property type="entry name" value="Acyl-CoA N-acyltransferases (Nat)"/>
    <property type="match status" value="1"/>
</dbReference>
<gene>
    <name evidence="4" type="ORF">VZ94_10790</name>
</gene>
<keyword evidence="5" id="KW-1185">Reference proteome</keyword>
<dbReference type="OrthoDB" id="9805924at2"/>
<dbReference type="PANTHER" id="PTHR43877:SF2">
    <property type="entry name" value="AMINOALKYLPHOSPHONATE N-ACETYLTRANSFERASE-RELATED"/>
    <property type="match status" value="1"/>
</dbReference>
<evidence type="ECO:0000256" key="2">
    <source>
        <dbReference type="ARBA" id="ARBA00023315"/>
    </source>
</evidence>
<reference evidence="4 5" key="2">
    <citation type="journal article" date="2016" name="Microb. Ecol.">
        <title>Genome Characteristics of a Novel Type I Methanotroph (Sn10-6) Isolated from a Flooded Indian Rice Field.</title>
        <authorList>
            <person name="Rahalkar M.C."/>
            <person name="Pandit P.S."/>
            <person name="Dhakephalkar P.K."/>
            <person name="Pore S."/>
            <person name="Arora P."/>
            <person name="Kapse N."/>
        </authorList>
    </citation>
    <scope>NUCLEOTIDE SEQUENCE [LARGE SCALE GENOMIC DNA]</scope>
    <source>
        <strain evidence="4 5">Sn10-6</strain>
    </source>
</reference>
<comment type="caution">
    <text evidence="4">The sequence shown here is derived from an EMBL/GenBank/DDBJ whole genome shotgun (WGS) entry which is preliminary data.</text>
</comment>
<dbReference type="EMBL" id="LAJX01000105">
    <property type="protein sequence ID" value="KJV06511.1"/>
    <property type="molecule type" value="Genomic_DNA"/>
</dbReference>
<evidence type="ECO:0000259" key="3">
    <source>
        <dbReference type="PROSITE" id="PS51186"/>
    </source>
</evidence>
<dbReference type="PROSITE" id="PS51186">
    <property type="entry name" value="GNAT"/>
    <property type="match status" value="1"/>
</dbReference>
<dbReference type="AlphaFoldDB" id="A0A0F3IID6"/>
<sequence length="150" mass="16510">MSLFISPANNDDITELCTLLHSLFSQEAEFSPNTELQTRALQWIIDNPHIGIIFVARQNHNVVGMVSVLFTLSTALGAEVGILEDLVVAPNARGLGIGKALLEHVLAFAHTRKLARISLLTDADNAAAQRLYQQAGFQRSSMACYRWFNS</sequence>
<evidence type="ECO:0000313" key="5">
    <source>
        <dbReference type="Proteomes" id="UP000033684"/>
    </source>
</evidence>
<dbReference type="InterPro" id="IPR000182">
    <property type="entry name" value="GNAT_dom"/>
</dbReference>
<reference evidence="5" key="1">
    <citation type="submission" date="2015-03" db="EMBL/GenBank/DDBJ databases">
        <title>Draft genome sequence of a novel methanotroph (Sn10-6) isolated from flooded ricefield rhizosphere in India.</title>
        <authorList>
            <person name="Pandit P.S."/>
            <person name="Pore S.D."/>
            <person name="Arora P."/>
            <person name="Kapse N.G."/>
            <person name="Dhakephalkar P.K."/>
            <person name="Rahalkar M.C."/>
        </authorList>
    </citation>
    <scope>NUCLEOTIDE SEQUENCE [LARGE SCALE GENOMIC DNA]</scope>
    <source>
        <strain evidence="5">Sn10-6</strain>
    </source>
</reference>
<feature type="domain" description="N-acetyltransferase" evidence="3">
    <location>
        <begin position="3"/>
        <end position="150"/>
    </location>
</feature>
<dbReference type="GO" id="GO:0016747">
    <property type="term" value="F:acyltransferase activity, transferring groups other than amino-acyl groups"/>
    <property type="evidence" value="ECO:0007669"/>
    <property type="project" value="InterPro"/>
</dbReference>
<dbReference type="InterPro" id="IPR050832">
    <property type="entry name" value="Bact_Acetyltransf"/>
</dbReference>
<evidence type="ECO:0000313" key="4">
    <source>
        <dbReference type="EMBL" id="KJV06511.1"/>
    </source>
</evidence>
<protein>
    <recommendedName>
        <fullName evidence="3">N-acetyltransferase domain-containing protein</fullName>
    </recommendedName>
</protein>
<proteinExistence type="predicted"/>
<dbReference type="PANTHER" id="PTHR43877">
    <property type="entry name" value="AMINOALKYLPHOSPHONATE N-ACETYLTRANSFERASE-RELATED-RELATED"/>
    <property type="match status" value="1"/>
</dbReference>
<dbReference type="InterPro" id="IPR016181">
    <property type="entry name" value="Acyl_CoA_acyltransferase"/>
</dbReference>
<name>A0A0F3IID6_9GAMM</name>
<dbReference type="CDD" id="cd04301">
    <property type="entry name" value="NAT_SF"/>
    <property type="match status" value="1"/>
</dbReference>
<accession>A0A0F3IID6</accession>
<dbReference type="Gene3D" id="3.40.630.30">
    <property type="match status" value="1"/>
</dbReference>
<dbReference type="RefSeq" id="WP_045779235.1">
    <property type="nucleotide sequence ID" value="NZ_LAJX01000105.1"/>
</dbReference>
<keyword evidence="1" id="KW-0808">Transferase</keyword>
<dbReference type="Proteomes" id="UP000033684">
    <property type="component" value="Unassembled WGS sequence"/>
</dbReference>